<dbReference type="PANTHER" id="PTHR43065">
    <property type="entry name" value="SENSOR HISTIDINE KINASE"/>
    <property type="match status" value="1"/>
</dbReference>
<gene>
    <name evidence="5" type="ORF">NYR02_18045</name>
</gene>
<dbReference type="GO" id="GO:0005524">
    <property type="term" value="F:ATP binding"/>
    <property type="evidence" value="ECO:0007669"/>
    <property type="project" value="UniProtKB-KW"/>
</dbReference>
<dbReference type="NCBIfam" id="TIGR00229">
    <property type="entry name" value="sensory_box"/>
    <property type="match status" value="1"/>
</dbReference>
<name>A0A9X2WIT9_9GAMM</name>
<feature type="transmembrane region" description="Helical" evidence="3">
    <location>
        <begin position="280"/>
        <end position="299"/>
    </location>
</feature>
<dbReference type="GO" id="GO:0000155">
    <property type="term" value="F:phosphorelay sensor kinase activity"/>
    <property type="evidence" value="ECO:0007669"/>
    <property type="project" value="InterPro"/>
</dbReference>
<dbReference type="CDD" id="cd00082">
    <property type="entry name" value="HisKA"/>
    <property type="match status" value="1"/>
</dbReference>
<dbReference type="SUPFAM" id="SSF47384">
    <property type="entry name" value="Homodimeric domain of signal transducing histidine kinase"/>
    <property type="match status" value="1"/>
</dbReference>
<dbReference type="SUPFAM" id="SSF55785">
    <property type="entry name" value="PYP-like sensor domain (PAS domain)"/>
    <property type="match status" value="1"/>
</dbReference>
<keyword evidence="3" id="KW-0472">Membrane</keyword>
<feature type="transmembrane region" description="Helical" evidence="3">
    <location>
        <begin position="337"/>
        <end position="358"/>
    </location>
</feature>
<feature type="domain" description="Histidine kinase" evidence="4">
    <location>
        <begin position="582"/>
        <end position="802"/>
    </location>
</feature>
<reference evidence="5" key="1">
    <citation type="journal article" date="2022" name="Front. Microbiol.">
        <title>Genome-based taxonomic rearrangement of Oceanobacter-related bacteria including the description of Thalassolituus hydrocarbonoclasticus sp. nov. and Thalassolituus pacificus sp. nov. and emended description of the genus Thalassolituus.</title>
        <authorList>
            <person name="Dong C."/>
            <person name="Wei L."/>
            <person name="Wang J."/>
            <person name="Lai Q."/>
            <person name="Huang Z."/>
            <person name="Shao Z."/>
        </authorList>
    </citation>
    <scope>NUCLEOTIDE SEQUENCE</scope>
    <source>
        <strain evidence="5">59MF3M-4</strain>
    </source>
</reference>
<reference evidence="5" key="2">
    <citation type="submission" date="2022-08" db="EMBL/GenBank/DDBJ databases">
        <authorList>
            <person name="Dong C."/>
        </authorList>
    </citation>
    <scope>NUCLEOTIDE SEQUENCE</scope>
    <source>
        <strain evidence="5">59MF3M-4</strain>
    </source>
</reference>
<keyword evidence="6" id="KW-1185">Reference proteome</keyword>
<dbReference type="Proteomes" id="UP001147830">
    <property type="component" value="Unassembled WGS sequence"/>
</dbReference>
<dbReference type="InterPro" id="IPR003661">
    <property type="entry name" value="HisK_dim/P_dom"/>
</dbReference>
<dbReference type="InterPro" id="IPR011622">
    <property type="entry name" value="7TMR_DISM_rcpt_extracell_dom2"/>
</dbReference>
<feature type="transmembrane region" description="Helical" evidence="3">
    <location>
        <begin position="365"/>
        <end position="384"/>
    </location>
</feature>
<dbReference type="InterPro" id="IPR036890">
    <property type="entry name" value="HATPase_C_sf"/>
</dbReference>
<dbReference type="Pfam" id="PF02518">
    <property type="entry name" value="HATPase_c"/>
    <property type="match status" value="1"/>
</dbReference>
<dbReference type="InterPro" id="IPR035965">
    <property type="entry name" value="PAS-like_dom_sf"/>
</dbReference>
<accession>A0A9X2WIT9</accession>
<dbReference type="EMBL" id="JAOANI010000029">
    <property type="protein sequence ID" value="MCT7360929.1"/>
    <property type="molecule type" value="Genomic_DNA"/>
</dbReference>
<dbReference type="CDD" id="cd00075">
    <property type="entry name" value="HATPase"/>
    <property type="match status" value="1"/>
</dbReference>
<evidence type="ECO:0000256" key="3">
    <source>
        <dbReference type="SAM" id="Phobius"/>
    </source>
</evidence>
<evidence type="ECO:0000256" key="1">
    <source>
        <dbReference type="ARBA" id="ARBA00000085"/>
    </source>
</evidence>
<feature type="transmembrane region" description="Helical" evidence="3">
    <location>
        <begin position="311"/>
        <end position="331"/>
    </location>
</feature>
<evidence type="ECO:0000313" key="5">
    <source>
        <dbReference type="EMBL" id="MCT7360929.1"/>
    </source>
</evidence>
<dbReference type="InterPro" id="IPR003594">
    <property type="entry name" value="HATPase_dom"/>
</dbReference>
<feature type="transmembrane region" description="Helical" evidence="3">
    <location>
        <begin position="396"/>
        <end position="415"/>
    </location>
</feature>
<dbReference type="Gene3D" id="2.60.40.2380">
    <property type="match status" value="1"/>
</dbReference>
<dbReference type="InterPro" id="IPR036097">
    <property type="entry name" value="HisK_dim/P_sf"/>
</dbReference>
<protein>
    <recommendedName>
        <fullName evidence="2">histidine kinase</fullName>
        <ecNumber evidence="2">2.7.13.3</ecNumber>
    </recommendedName>
</protein>
<dbReference type="SUPFAM" id="SSF55874">
    <property type="entry name" value="ATPase domain of HSP90 chaperone/DNA topoisomerase II/histidine kinase"/>
    <property type="match status" value="1"/>
</dbReference>
<dbReference type="Gene3D" id="3.30.450.20">
    <property type="entry name" value="PAS domain"/>
    <property type="match status" value="1"/>
</dbReference>
<dbReference type="Pfam" id="PF07696">
    <property type="entry name" value="7TMR-DISMED2"/>
    <property type="match status" value="1"/>
</dbReference>
<evidence type="ECO:0000259" key="4">
    <source>
        <dbReference type="PROSITE" id="PS50109"/>
    </source>
</evidence>
<proteinExistence type="predicted"/>
<dbReference type="InterPro" id="IPR000014">
    <property type="entry name" value="PAS"/>
</dbReference>
<comment type="catalytic activity">
    <reaction evidence="1">
        <text>ATP + protein L-histidine = ADP + protein N-phospho-L-histidine.</text>
        <dbReference type="EC" id="2.7.13.3"/>
    </reaction>
</comment>
<evidence type="ECO:0000313" key="6">
    <source>
        <dbReference type="Proteomes" id="UP001147830"/>
    </source>
</evidence>
<keyword evidence="5" id="KW-0547">Nucleotide-binding</keyword>
<dbReference type="PROSITE" id="PS50109">
    <property type="entry name" value="HIS_KIN"/>
    <property type="match status" value="1"/>
</dbReference>
<dbReference type="RefSeq" id="WP_260977763.1">
    <property type="nucleotide sequence ID" value="NZ_JAOANI010000029.1"/>
</dbReference>
<feature type="transmembrane region" description="Helical" evidence="3">
    <location>
        <begin position="243"/>
        <end position="260"/>
    </location>
</feature>
<dbReference type="EC" id="2.7.13.3" evidence="2"/>
<comment type="caution">
    <text evidence="5">The sequence shown here is derived from an EMBL/GenBank/DDBJ whole genome shotgun (WGS) entry which is preliminary data.</text>
</comment>
<sequence>MATARRVLSRHPSLLLLLPMVFSGLIWGMLPAVADPLPAGQPAAAQSVAHDGNILHLNTPGDFSIGLHSQWLEDPHRSLTVDAAMLTDGWQNSESASLNFGFSNSAFWLKTPLSTGSLSDWYLWNRYSLLDQVDLYLCPRPFNNSGECVHKQAGDLQPFDINRDVSHPNTIIHLPTDKGHDYLLLLRVETHGTYQLPASLVDGQTLHNELLLNNILRGGYYATMLVMGLYNLFIFFSTRERSYFYYSAFVLSFLLFHMTYEGSAFQFFWPNMPVINNTAFLLAFSLNQLILCFFVPNFLRLKQHSPAAYRLFRVYTAITFVTLLMIPLLHYEVMVPINNLLSMLITASALIVSIRVWIGGESAARFFTIAWVMLIAGLILANARSLGLIPTNTFTLYAYQIGSFMEVILLSLALGERIMRLQKDQLESRKAMLKSQEDAIQYLRDYEDLYQNSLTGKFQLDEEGFFLKTNPAWRNMLGYSEQTHFSNDNPSFDSLIAEPAKRRELWRKLRDSGRVQAFVVPILQPLTGERLIVSLTIRKRAPGERAAWIGSGQNVTEQYQQEQELMHLQKEKTLALRQLVMGIAHEMNTPLGNIRLAESFLNEHNDDWSAEEAQQQLQQGLVHIHDGIERLNSLNQLMKNAVVLENQYASEIIELRPWLEQWRNSNSQQHPQVKLRTGIHSYLTEWQTYPEALDIILNQLVDNSCVHNQEQEAEGKLQISVDLRERGEQLELHYQDNGKGIDAEQREAIFMPFYTTQRSSARSKGLGLYQTYNLLTELLHGHIDWPDDAEGFYLVVRFPLPAEHNDSGA</sequence>
<feature type="transmembrane region" description="Helical" evidence="3">
    <location>
        <begin position="218"/>
        <end position="236"/>
    </location>
</feature>
<dbReference type="Pfam" id="PF07695">
    <property type="entry name" value="7TMR-DISM_7TM"/>
    <property type="match status" value="1"/>
</dbReference>
<organism evidence="5 6">
    <name type="scientific">Thalassolituus pacificus</name>
    <dbReference type="NCBI Taxonomy" id="2975440"/>
    <lineage>
        <taxon>Bacteria</taxon>
        <taxon>Pseudomonadati</taxon>
        <taxon>Pseudomonadota</taxon>
        <taxon>Gammaproteobacteria</taxon>
        <taxon>Oceanospirillales</taxon>
        <taxon>Oceanospirillaceae</taxon>
        <taxon>Thalassolituus</taxon>
    </lineage>
</organism>
<dbReference type="InterPro" id="IPR011623">
    <property type="entry name" value="7TMR_DISM_rcpt_extracell_dom1"/>
</dbReference>
<evidence type="ECO:0000256" key="2">
    <source>
        <dbReference type="ARBA" id="ARBA00012438"/>
    </source>
</evidence>
<keyword evidence="5" id="KW-0067">ATP-binding</keyword>
<dbReference type="SMART" id="SM00387">
    <property type="entry name" value="HATPase_c"/>
    <property type="match status" value="1"/>
</dbReference>
<dbReference type="Gene3D" id="3.30.565.10">
    <property type="entry name" value="Histidine kinase-like ATPase, C-terminal domain"/>
    <property type="match status" value="1"/>
</dbReference>
<dbReference type="AlphaFoldDB" id="A0A9X2WIT9"/>
<keyword evidence="3" id="KW-1133">Transmembrane helix</keyword>
<keyword evidence="3" id="KW-0812">Transmembrane</keyword>
<dbReference type="Gene3D" id="1.10.287.130">
    <property type="match status" value="1"/>
</dbReference>
<dbReference type="InterPro" id="IPR005467">
    <property type="entry name" value="His_kinase_dom"/>
</dbReference>